<dbReference type="AlphaFoldDB" id="A0A6J7J8M1"/>
<dbReference type="InterPro" id="IPR002477">
    <property type="entry name" value="Peptidoglycan-bd-like"/>
</dbReference>
<organism evidence="3">
    <name type="scientific">freshwater metagenome</name>
    <dbReference type="NCBI Taxonomy" id="449393"/>
    <lineage>
        <taxon>unclassified sequences</taxon>
        <taxon>metagenomes</taxon>
        <taxon>ecological metagenomes</taxon>
    </lineage>
</organism>
<accession>A0A6J7J8M1</accession>
<sequence length="114" mass="12046">MSTSTHHRPPRPWATPATDAGRPATPLAGIGVALRALGAALVPGRAAEDVVPAVRAADAQALLRRARVLDARHRTARWDRPTTDAVAAFQRARHVPVTGIADRRTADLLLAQAA</sequence>
<name>A0A6J7J8M1_9ZZZZ</name>
<dbReference type="SUPFAM" id="SSF47090">
    <property type="entry name" value="PGBD-like"/>
    <property type="match status" value="1"/>
</dbReference>
<dbReference type="Gene3D" id="1.10.101.10">
    <property type="entry name" value="PGBD-like superfamily/PGBD"/>
    <property type="match status" value="1"/>
</dbReference>
<proteinExistence type="predicted"/>
<protein>
    <submittedName>
        <fullName evidence="3">Unannotated protein</fullName>
    </submittedName>
</protein>
<feature type="domain" description="Peptidoglycan binding-like" evidence="2">
    <location>
        <begin position="58"/>
        <end position="109"/>
    </location>
</feature>
<evidence type="ECO:0000259" key="2">
    <source>
        <dbReference type="Pfam" id="PF01471"/>
    </source>
</evidence>
<dbReference type="InterPro" id="IPR036365">
    <property type="entry name" value="PGBD-like_sf"/>
</dbReference>
<dbReference type="EMBL" id="CAFBMK010000229">
    <property type="protein sequence ID" value="CAB4939470.1"/>
    <property type="molecule type" value="Genomic_DNA"/>
</dbReference>
<evidence type="ECO:0000256" key="1">
    <source>
        <dbReference type="SAM" id="MobiDB-lite"/>
    </source>
</evidence>
<dbReference type="Pfam" id="PF01471">
    <property type="entry name" value="PG_binding_1"/>
    <property type="match status" value="1"/>
</dbReference>
<evidence type="ECO:0000313" key="3">
    <source>
        <dbReference type="EMBL" id="CAB4939470.1"/>
    </source>
</evidence>
<feature type="region of interest" description="Disordered" evidence="1">
    <location>
        <begin position="1"/>
        <end position="25"/>
    </location>
</feature>
<gene>
    <name evidence="3" type="ORF">UFOPK3564_02855</name>
</gene>
<feature type="compositionally biased region" description="Basic residues" evidence="1">
    <location>
        <begin position="1"/>
        <end position="10"/>
    </location>
</feature>
<reference evidence="3" key="1">
    <citation type="submission" date="2020-05" db="EMBL/GenBank/DDBJ databases">
        <authorList>
            <person name="Chiriac C."/>
            <person name="Salcher M."/>
            <person name="Ghai R."/>
            <person name="Kavagutti S V."/>
        </authorList>
    </citation>
    <scope>NUCLEOTIDE SEQUENCE</scope>
</reference>
<dbReference type="InterPro" id="IPR036366">
    <property type="entry name" value="PGBDSf"/>
</dbReference>